<organism evidence="2 3">
    <name type="scientific">Cocos nucifera</name>
    <name type="common">Coconut palm</name>
    <dbReference type="NCBI Taxonomy" id="13894"/>
    <lineage>
        <taxon>Eukaryota</taxon>
        <taxon>Viridiplantae</taxon>
        <taxon>Streptophyta</taxon>
        <taxon>Embryophyta</taxon>
        <taxon>Tracheophyta</taxon>
        <taxon>Spermatophyta</taxon>
        <taxon>Magnoliopsida</taxon>
        <taxon>Liliopsida</taxon>
        <taxon>Arecaceae</taxon>
        <taxon>Arecoideae</taxon>
        <taxon>Cocoseae</taxon>
        <taxon>Attaleinae</taxon>
        <taxon>Cocos</taxon>
    </lineage>
</organism>
<keyword evidence="3" id="KW-1185">Reference proteome</keyword>
<comment type="caution">
    <text evidence="2">The sequence shown here is derived from an EMBL/GenBank/DDBJ whole genome shotgun (WGS) entry which is preliminary data.</text>
</comment>
<feature type="compositionally biased region" description="Polar residues" evidence="1">
    <location>
        <begin position="108"/>
        <end position="118"/>
    </location>
</feature>
<reference evidence="2" key="2">
    <citation type="submission" date="2019-07" db="EMBL/GenBank/DDBJ databases">
        <authorList>
            <person name="Yang Y."/>
            <person name="Bocs S."/>
            <person name="Baudouin L."/>
        </authorList>
    </citation>
    <scope>NUCLEOTIDE SEQUENCE</scope>
    <source>
        <tissue evidence="2">Spear leaf of Hainan Tall coconut</tissue>
    </source>
</reference>
<feature type="region of interest" description="Disordered" evidence="1">
    <location>
        <begin position="1"/>
        <end position="24"/>
    </location>
</feature>
<protein>
    <submittedName>
        <fullName evidence="2">Uncharacterized protein</fullName>
    </submittedName>
</protein>
<evidence type="ECO:0000313" key="3">
    <source>
        <dbReference type="Proteomes" id="UP000797356"/>
    </source>
</evidence>
<dbReference type="AlphaFoldDB" id="A0A8K0N3Q6"/>
<accession>A0A8K0N3Q6</accession>
<feature type="region of interest" description="Disordered" evidence="1">
    <location>
        <begin position="249"/>
        <end position="268"/>
    </location>
</feature>
<dbReference type="Proteomes" id="UP000797356">
    <property type="component" value="Chromosome 6"/>
</dbReference>
<dbReference type="EMBL" id="CM017877">
    <property type="protein sequence ID" value="KAG1348248.1"/>
    <property type="molecule type" value="Genomic_DNA"/>
</dbReference>
<proteinExistence type="predicted"/>
<reference evidence="2" key="1">
    <citation type="journal article" date="2017" name="Gigascience">
        <title>The genome draft of coconut (Cocos nucifera).</title>
        <authorList>
            <person name="Xiao Y."/>
            <person name="Xu P."/>
            <person name="Fan H."/>
            <person name="Baudouin L."/>
            <person name="Xia W."/>
            <person name="Bocs S."/>
            <person name="Xu J."/>
            <person name="Li Q."/>
            <person name="Guo A."/>
            <person name="Zhou L."/>
            <person name="Li J."/>
            <person name="Wu Y."/>
            <person name="Ma Z."/>
            <person name="Armero A."/>
            <person name="Issali A.E."/>
            <person name="Liu N."/>
            <person name="Peng M."/>
            <person name="Yang Y."/>
        </authorList>
    </citation>
    <scope>NUCLEOTIDE SEQUENCE</scope>
    <source>
        <tissue evidence="2">Spear leaf of Hainan Tall coconut</tissue>
    </source>
</reference>
<gene>
    <name evidence="2" type="ORF">COCNU_06G020770</name>
</gene>
<evidence type="ECO:0000256" key="1">
    <source>
        <dbReference type="SAM" id="MobiDB-lite"/>
    </source>
</evidence>
<feature type="compositionally biased region" description="Polar residues" evidence="1">
    <location>
        <begin position="134"/>
        <end position="162"/>
    </location>
</feature>
<name>A0A8K0N3Q6_COCNU</name>
<evidence type="ECO:0000313" key="2">
    <source>
        <dbReference type="EMBL" id="KAG1348248.1"/>
    </source>
</evidence>
<sequence length="326" mass="35500">MGKCKSAADEGSSRAAKKKKPDVSMAAIEQTDLPSIGAGLINVPSIEAPTSVGKAVITLAAPTLTQDASTEILPTIEEQDNEVVIIEAPIIPAQPIISQVPSMFEIGSESQQPTATQVPPSPDWALAPVERPPSQWQGKASATSIRSVAPTKSQTPSGSSGSINIQIPIGESAFQKLTLTKHLIEAIRLPANKWIQKNQTLNEIFSSFYSAMISAAHDVSTLDKRFRSYADTSKKWLDQMAAIKAERDSTHEHLQATSNRAKEMEERKKRLEEENSRLMAELELARANMESANSDLDSAHSELEAMWSKLALVQADKESTEWIIET</sequence>
<feature type="region of interest" description="Disordered" evidence="1">
    <location>
        <begin position="108"/>
        <end position="162"/>
    </location>
</feature>
<feature type="compositionally biased region" description="Basic and acidic residues" evidence="1">
    <location>
        <begin position="1"/>
        <end position="12"/>
    </location>
</feature>
<dbReference type="SUPFAM" id="SSF57997">
    <property type="entry name" value="Tropomyosin"/>
    <property type="match status" value="1"/>
</dbReference>